<dbReference type="EMBL" id="SEWF01000033">
    <property type="protein sequence ID" value="RYU93992.1"/>
    <property type="molecule type" value="Genomic_DNA"/>
</dbReference>
<evidence type="ECO:0000256" key="1">
    <source>
        <dbReference type="ARBA" id="ARBA00022729"/>
    </source>
</evidence>
<dbReference type="SUPFAM" id="SSF53474">
    <property type="entry name" value="alpha/beta-Hydrolases"/>
    <property type="match status" value="1"/>
</dbReference>
<dbReference type="Pfam" id="PF00756">
    <property type="entry name" value="Esterase"/>
    <property type="match status" value="1"/>
</dbReference>
<sequence>MIKTLTYRTILLGVVLFSFNLVSFGQKLSSGPQVLTFHSDTDDTEQPYGLYLPKNYNPKKKYPLVVMLHGAGSNHRLALRRVFGKSNAEGESDVEASRYFPEWKDVDYIVVSSFARGTMGYQGVVEKDVMDMVADAKKRFNIDENRTYLTGLSMGGGGTMWIGLSYPDMWAAIAPVCPAPPGGTLEKVPNAANFPVYFFQGDADPAVKVDSTRKWVQRFKDAGAQVEYTEYPGVKHDSWVNAYKDEFIFDWFAKHKRNPHPARVRFATSQYKHNKAYWVTFDEFTPGKTAWIDANFTAKNHIEISTKGLKTFTLNLTDHPSFKAKSPLELVINGQTIRAEAGVLLTLTQSGDVWAVNALNTLASAKKAGAEGPMSEAIASRHIYVYGTGGSPSADELARRRAEAQKAMEWSVYRGDFIGRVMVFPRLLSDKEVRPSDIESSNLILFGTKETNSLIEKYSDKLPVSLKASAEGYGLAYVFPIGNRYVLVNSGLPWWALSDNPNAPTRQNTPAPMNVLGRFQDFVLFKGTINNVVSGGRFNNDWTLPGAEADKMKASGAVVFK</sequence>
<evidence type="ECO:0000313" key="2">
    <source>
        <dbReference type="EMBL" id="RYU93992.1"/>
    </source>
</evidence>
<dbReference type="Gene3D" id="3.40.50.1820">
    <property type="entry name" value="alpha/beta hydrolase"/>
    <property type="match status" value="1"/>
</dbReference>
<dbReference type="InterPro" id="IPR000801">
    <property type="entry name" value="Esterase-like"/>
</dbReference>
<gene>
    <name evidence="2" type="ORF">EWM59_19125</name>
</gene>
<dbReference type="PANTHER" id="PTHR43037:SF1">
    <property type="entry name" value="BLL1128 PROTEIN"/>
    <property type="match status" value="1"/>
</dbReference>
<dbReference type="OrthoDB" id="9764953at2"/>
<keyword evidence="1" id="KW-0732">Signal</keyword>
<keyword evidence="3" id="KW-1185">Reference proteome</keyword>
<dbReference type="PANTHER" id="PTHR43037">
    <property type="entry name" value="UNNAMED PRODUCT-RELATED"/>
    <property type="match status" value="1"/>
</dbReference>
<organism evidence="2 3">
    <name type="scientific">Emticicia agri</name>
    <dbReference type="NCBI Taxonomy" id="2492393"/>
    <lineage>
        <taxon>Bacteria</taxon>
        <taxon>Pseudomonadati</taxon>
        <taxon>Bacteroidota</taxon>
        <taxon>Cytophagia</taxon>
        <taxon>Cytophagales</taxon>
        <taxon>Leadbetterellaceae</taxon>
        <taxon>Emticicia</taxon>
    </lineage>
</organism>
<dbReference type="Proteomes" id="UP000293162">
    <property type="component" value="Unassembled WGS sequence"/>
</dbReference>
<comment type="caution">
    <text evidence="2">The sequence shown here is derived from an EMBL/GenBank/DDBJ whole genome shotgun (WGS) entry which is preliminary data.</text>
</comment>
<protein>
    <submittedName>
        <fullName evidence="2">Phospholipase</fullName>
    </submittedName>
</protein>
<reference evidence="2 3" key="1">
    <citation type="submission" date="2019-02" db="EMBL/GenBank/DDBJ databases">
        <title>Bacterial novel species Emticicia sp. 17J42-9 isolated from soil.</title>
        <authorList>
            <person name="Jung H.-Y."/>
        </authorList>
    </citation>
    <scope>NUCLEOTIDE SEQUENCE [LARGE SCALE GENOMIC DNA]</scope>
    <source>
        <strain evidence="2 3">17J42-9</strain>
    </source>
</reference>
<proteinExistence type="predicted"/>
<evidence type="ECO:0000313" key="3">
    <source>
        <dbReference type="Proteomes" id="UP000293162"/>
    </source>
</evidence>
<accession>A0A4Q5LWB4</accession>
<name>A0A4Q5LWB4_9BACT</name>
<dbReference type="RefSeq" id="WP_130022864.1">
    <property type="nucleotide sequence ID" value="NZ_SEWF01000033.1"/>
</dbReference>
<dbReference type="InterPro" id="IPR050955">
    <property type="entry name" value="Plant_Biomass_Hydrol_Est"/>
</dbReference>
<dbReference type="AlphaFoldDB" id="A0A4Q5LWB4"/>
<dbReference type="InterPro" id="IPR029058">
    <property type="entry name" value="AB_hydrolase_fold"/>
</dbReference>